<dbReference type="SUPFAM" id="SSF48726">
    <property type="entry name" value="Immunoglobulin"/>
    <property type="match status" value="2"/>
</dbReference>
<dbReference type="InterPro" id="IPR051275">
    <property type="entry name" value="Cell_adhesion_signaling"/>
</dbReference>
<dbReference type="AlphaFoldDB" id="A0A8J6HFD1"/>
<dbReference type="SMART" id="SM00409">
    <property type="entry name" value="IG"/>
    <property type="match status" value="2"/>
</dbReference>
<reference evidence="7" key="2">
    <citation type="submission" date="2021-08" db="EMBL/GenBank/DDBJ databases">
        <authorList>
            <person name="Eriksson T."/>
        </authorList>
    </citation>
    <scope>NUCLEOTIDE SEQUENCE</scope>
    <source>
        <strain evidence="7">Stoneville</strain>
        <tissue evidence="7">Whole head</tissue>
    </source>
</reference>
<gene>
    <name evidence="7" type="ORF">GEV33_009654</name>
</gene>
<dbReference type="Proteomes" id="UP000719412">
    <property type="component" value="Unassembled WGS sequence"/>
</dbReference>
<dbReference type="PANTHER" id="PTHR11640:SF155">
    <property type="entry name" value="IG-LIKE DOMAIN-CONTAINING PROTEIN"/>
    <property type="match status" value="1"/>
</dbReference>
<dbReference type="GO" id="GO:0005911">
    <property type="term" value="C:cell-cell junction"/>
    <property type="evidence" value="ECO:0007669"/>
    <property type="project" value="TreeGrafter"/>
</dbReference>
<evidence type="ECO:0000313" key="8">
    <source>
        <dbReference type="Proteomes" id="UP000719412"/>
    </source>
</evidence>
<evidence type="ECO:0000256" key="4">
    <source>
        <dbReference type="ARBA" id="ARBA00023180"/>
    </source>
</evidence>
<evidence type="ECO:0000256" key="2">
    <source>
        <dbReference type="ARBA" id="ARBA00023136"/>
    </source>
</evidence>
<dbReference type="PANTHER" id="PTHR11640">
    <property type="entry name" value="NEPHRIN"/>
    <property type="match status" value="1"/>
</dbReference>
<keyword evidence="3" id="KW-1015">Disulfide bond</keyword>
<accession>A0A8J6HFD1</accession>
<dbReference type="InterPro" id="IPR007110">
    <property type="entry name" value="Ig-like_dom"/>
</dbReference>
<dbReference type="InterPro" id="IPR003599">
    <property type="entry name" value="Ig_sub"/>
</dbReference>
<keyword evidence="2" id="KW-0472">Membrane</keyword>
<evidence type="ECO:0000256" key="3">
    <source>
        <dbReference type="ARBA" id="ARBA00023157"/>
    </source>
</evidence>
<keyword evidence="5" id="KW-0393">Immunoglobulin domain</keyword>
<evidence type="ECO:0000256" key="1">
    <source>
        <dbReference type="ARBA" id="ARBA00004479"/>
    </source>
</evidence>
<dbReference type="PROSITE" id="PS50835">
    <property type="entry name" value="IG_LIKE"/>
    <property type="match status" value="2"/>
</dbReference>
<dbReference type="InterPro" id="IPR036179">
    <property type="entry name" value="Ig-like_dom_sf"/>
</dbReference>
<protein>
    <recommendedName>
        <fullName evidence="6">Ig-like domain-containing protein</fullName>
    </recommendedName>
</protein>
<dbReference type="CDD" id="cd00096">
    <property type="entry name" value="Ig"/>
    <property type="match status" value="1"/>
</dbReference>
<evidence type="ECO:0000259" key="6">
    <source>
        <dbReference type="PROSITE" id="PS50835"/>
    </source>
</evidence>
<keyword evidence="4" id="KW-0325">Glycoprotein</keyword>
<proteinExistence type="predicted"/>
<comment type="subcellular location">
    <subcellularLocation>
        <location evidence="1">Membrane</location>
        <topology evidence="1">Single-pass type I membrane protein</topology>
    </subcellularLocation>
</comment>
<evidence type="ECO:0000256" key="5">
    <source>
        <dbReference type="ARBA" id="ARBA00023319"/>
    </source>
</evidence>
<dbReference type="Pfam" id="PF08205">
    <property type="entry name" value="C2-set_2"/>
    <property type="match status" value="1"/>
</dbReference>
<dbReference type="GO" id="GO:0098609">
    <property type="term" value="P:cell-cell adhesion"/>
    <property type="evidence" value="ECO:0007669"/>
    <property type="project" value="TreeGrafter"/>
</dbReference>
<sequence length="277" mass="31062">MRKQNLTHAIHTPEVHIIVQSELTVMYSKQNDKLMLECAVNINFSTSIWLKDGQIVQTILKDNTNNKRVIGHRFLVDASGNLFIDNVRLEDDGKWQCEAEDAFGFVVTGRPVQLTILGVLQNAEYLLAAKIALINFKTPEIAKMLHNVYKDAPKKAYLMIDNRILDPGNPFIPVKENADLTVACVVDEGNPKPSLSWELNLGSLALLDAPEVPLDVLNITETIRDQKVGARNDARLARVQRAHHNATLTCYVHHIALEQPLNASVLLNVQCEYLRSI</sequence>
<feature type="domain" description="Ig-like" evidence="6">
    <location>
        <begin position="13"/>
        <end position="115"/>
    </location>
</feature>
<reference evidence="7" key="1">
    <citation type="journal article" date="2020" name="J Insects Food Feed">
        <title>The yellow mealworm (Tenebrio molitor) genome: a resource for the emerging insects as food and feed industry.</title>
        <authorList>
            <person name="Eriksson T."/>
            <person name="Andere A."/>
            <person name="Kelstrup H."/>
            <person name="Emery V."/>
            <person name="Picard C."/>
        </authorList>
    </citation>
    <scope>NUCLEOTIDE SEQUENCE</scope>
    <source>
        <strain evidence="7">Stoneville</strain>
        <tissue evidence="7">Whole head</tissue>
    </source>
</reference>
<organism evidence="7 8">
    <name type="scientific">Tenebrio molitor</name>
    <name type="common">Yellow mealworm beetle</name>
    <dbReference type="NCBI Taxonomy" id="7067"/>
    <lineage>
        <taxon>Eukaryota</taxon>
        <taxon>Metazoa</taxon>
        <taxon>Ecdysozoa</taxon>
        <taxon>Arthropoda</taxon>
        <taxon>Hexapoda</taxon>
        <taxon>Insecta</taxon>
        <taxon>Pterygota</taxon>
        <taxon>Neoptera</taxon>
        <taxon>Endopterygota</taxon>
        <taxon>Coleoptera</taxon>
        <taxon>Polyphaga</taxon>
        <taxon>Cucujiformia</taxon>
        <taxon>Tenebrionidae</taxon>
        <taxon>Tenebrio</taxon>
    </lineage>
</organism>
<evidence type="ECO:0000313" key="7">
    <source>
        <dbReference type="EMBL" id="KAH0813137.1"/>
    </source>
</evidence>
<dbReference type="GO" id="GO:0050839">
    <property type="term" value="F:cell adhesion molecule binding"/>
    <property type="evidence" value="ECO:0007669"/>
    <property type="project" value="TreeGrafter"/>
</dbReference>
<dbReference type="InterPro" id="IPR013162">
    <property type="entry name" value="CD80_C2-set"/>
</dbReference>
<dbReference type="Pfam" id="PF13927">
    <property type="entry name" value="Ig_3"/>
    <property type="match status" value="1"/>
</dbReference>
<dbReference type="InterPro" id="IPR013783">
    <property type="entry name" value="Ig-like_fold"/>
</dbReference>
<name>A0A8J6HFD1_TENMO</name>
<keyword evidence="8" id="KW-1185">Reference proteome</keyword>
<dbReference type="EMBL" id="JABDTM020025562">
    <property type="protein sequence ID" value="KAH0813137.1"/>
    <property type="molecule type" value="Genomic_DNA"/>
</dbReference>
<feature type="domain" description="Ig-like" evidence="6">
    <location>
        <begin position="153"/>
        <end position="262"/>
    </location>
</feature>
<dbReference type="GO" id="GO:0005886">
    <property type="term" value="C:plasma membrane"/>
    <property type="evidence" value="ECO:0007669"/>
    <property type="project" value="TreeGrafter"/>
</dbReference>
<dbReference type="Gene3D" id="2.60.40.10">
    <property type="entry name" value="Immunoglobulins"/>
    <property type="match status" value="2"/>
</dbReference>
<comment type="caution">
    <text evidence="7">The sequence shown here is derived from an EMBL/GenBank/DDBJ whole genome shotgun (WGS) entry which is preliminary data.</text>
</comment>